<dbReference type="EMBL" id="HBUF01545665">
    <property type="protein sequence ID" value="CAG6756828.1"/>
    <property type="molecule type" value="Transcribed_RNA"/>
</dbReference>
<dbReference type="GO" id="GO:0005762">
    <property type="term" value="C:mitochondrial large ribosomal subunit"/>
    <property type="evidence" value="ECO:0007669"/>
    <property type="project" value="InterPro"/>
</dbReference>
<evidence type="ECO:0000256" key="9">
    <source>
        <dbReference type="SAM" id="MobiDB-lite"/>
    </source>
</evidence>
<feature type="region of interest" description="Disordered" evidence="9">
    <location>
        <begin position="48"/>
        <end position="69"/>
    </location>
</feature>
<organism evidence="10">
    <name type="scientific">Cacopsylla melanoneura</name>
    <dbReference type="NCBI Taxonomy" id="428564"/>
    <lineage>
        <taxon>Eukaryota</taxon>
        <taxon>Metazoa</taxon>
        <taxon>Ecdysozoa</taxon>
        <taxon>Arthropoda</taxon>
        <taxon>Hexapoda</taxon>
        <taxon>Insecta</taxon>
        <taxon>Pterygota</taxon>
        <taxon>Neoptera</taxon>
        <taxon>Paraneoptera</taxon>
        <taxon>Hemiptera</taxon>
        <taxon>Sternorrhyncha</taxon>
        <taxon>Psylloidea</taxon>
        <taxon>Psyllidae</taxon>
        <taxon>Psyllinae</taxon>
        <taxon>Cacopsylla</taxon>
    </lineage>
</organism>
<name>A0A8D8SLW7_9HEMI</name>
<evidence type="ECO:0000256" key="1">
    <source>
        <dbReference type="ARBA" id="ARBA00004173"/>
    </source>
</evidence>
<comment type="subcellular location">
    <subcellularLocation>
        <location evidence="1">Mitochondrion</location>
    </subcellularLocation>
</comment>
<dbReference type="EMBL" id="HBUF01358136">
    <property type="protein sequence ID" value="CAG6718979.1"/>
    <property type="molecule type" value="Transcribed_RNA"/>
</dbReference>
<dbReference type="AlphaFoldDB" id="A0A8D8SLW7"/>
<feature type="compositionally biased region" description="Basic and acidic residues" evidence="9">
    <location>
        <begin position="60"/>
        <end position="69"/>
    </location>
</feature>
<dbReference type="Pfam" id="PF09812">
    <property type="entry name" value="MRP-L28"/>
    <property type="match status" value="1"/>
</dbReference>
<keyword evidence="3" id="KW-0809">Transit peptide</keyword>
<comment type="similarity">
    <text evidence="2">Belongs to the mitochondrion-specific ribosomal protein mL40 family.</text>
</comment>
<evidence type="ECO:0000256" key="6">
    <source>
        <dbReference type="ARBA" id="ARBA00023274"/>
    </source>
</evidence>
<evidence type="ECO:0000256" key="2">
    <source>
        <dbReference type="ARBA" id="ARBA00009360"/>
    </source>
</evidence>
<dbReference type="InterPro" id="IPR019192">
    <property type="entry name" value="Ribosomal_mL40"/>
</dbReference>
<dbReference type="Gene3D" id="6.10.250.3440">
    <property type="match status" value="1"/>
</dbReference>
<dbReference type="EMBL" id="HBUF01222963">
    <property type="protein sequence ID" value="CAG6670247.1"/>
    <property type="molecule type" value="Transcribed_RNA"/>
</dbReference>
<dbReference type="EMBL" id="HBUF01126091">
    <property type="protein sequence ID" value="CAG6643226.1"/>
    <property type="molecule type" value="Transcribed_RNA"/>
</dbReference>
<sequence>MSFNRIISAAMMSTRSLLSVSTTCSRSFSTLTSPLMFRITHPLCAEPMKKKKRVDPAVAKSREDRRKRKMEKEIKKLKKNAQQLKPIDELEIPYTLVAQKNIRTRPAPQLSEEVIESRADLLKEWTTYRSRETQKDYKLIDRLVFSQQNALDELRLESEELYQEAIQIDLTLLPFSAKGPLHTPPLQNYESPDGDYSDISRNFEKEYEDRKAAMEDILNKNKKPHQIKKKKK</sequence>
<dbReference type="InterPro" id="IPR039145">
    <property type="entry name" value="Ribosomal_mL40_metazoa/plant"/>
</dbReference>
<dbReference type="EMBL" id="HBUF01545667">
    <property type="protein sequence ID" value="CAG6756830.1"/>
    <property type="molecule type" value="Transcribed_RNA"/>
</dbReference>
<dbReference type="EMBL" id="HBUF01545663">
    <property type="protein sequence ID" value="CAG6756826.1"/>
    <property type="molecule type" value="Transcribed_RNA"/>
</dbReference>
<keyword evidence="4 10" id="KW-0689">Ribosomal protein</keyword>
<proteinExistence type="inferred from homology"/>
<dbReference type="PANTHER" id="PTHR13359:SF2">
    <property type="entry name" value="LARGE RIBOSOMAL SUBUNIT PROTEIN ML40"/>
    <property type="match status" value="1"/>
</dbReference>
<keyword evidence="6" id="KW-0687">Ribonucleoprotein</keyword>
<dbReference type="EMBL" id="HBUF01222961">
    <property type="protein sequence ID" value="CAG6670241.1"/>
    <property type="molecule type" value="Transcribed_RNA"/>
</dbReference>
<reference evidence="10" key="1">
    <citation type="submission" date="2021-05" db="EMBL/GenBank/DDBJ databases">
        <authorList>
            <person name="Alioto T."/>
            <person name="Alioto T."/>
            <person name="Gomez Garrido J."/>
        </authorList>
    </citation>
    <scope>NUCLEOTIDE SEQUENCE</scope>
</reference>
<evidence type="ECO:0000256" key="5">
    <source>
        <dbReference type="ARBA" id="ARBA00023128"/>
    </source>
</evidence>
<evidence type="ECO:0000256" key="7">
    <source>
        <dbReference type="ARBA" id="ARBA00035192"/>
    </source>
</evidence>
<protein>
    <recommendedName>
        <fullName evidence="7">Large ribosomal subunit protein mL40</fullName>
    </recommendedName>
    <alternativeName>
        <fullName evidence="8">39S ribosomal protein L40, mitochondrial</fullName>
    </alternativeName>
</protein>
<evidence type="ECO:0000256" key="8">
    <source>
        <dbReference type="ARBA" id="ARBA00083752"/>
    </source>
</evidence>
<dbReference type="EMBL" id="HBUF01222965">
    <property type="protein sequence ID" value="CAG6670251.1"/>
    <property type="molecule type" value="Transcribed_RNA"/>
</dbReference>
<evidence type="ECO:0000313" key="10">
    <source>
        <dbReference type="EMBL" id="CAG6670237.1"/>
    </source>
</evidence>
<dbReference type="EMBL" id="HBUF01222960">
    <property type="protein sequence ID" value="CAG6670239.1"/>
    <property type="molecule type" value="Transcribed_RNA"/>
</dbReference>
<dbReference type="EMBL" id="HBUF01222966">
    <property type="protein sequence ID" value="CAG6670254.1"/>
    <property type="molecule type" value="Transcribed_RNA"/>
</dbReference>
<evidence type="ECO:0000256" key="3">
    <source>
        <dbReference type="ARBA" id="ARBA00022946"/>
    </source>
</evidence>
<dbReference type="EMBL" id="HBUF01222959">
    <property type="protein sequence ID" value="CAG6670237.1"/>
    <property type="molecule type" value="Transcribed_RNA"/>
</dbReference>
<dbReference type="PANTHER" id="PTHR13359">
    <property type="entry name" value="39S RIBOSOMAL PROTEIN L40, MITOCHONDRIAL"/>
    <property type="match status" value="1"/>
</dbReference>
<accession>A0A8D8SLW7</accession>
<dbReference type="EMBL" id="HBUF01545666">
    <property type="protein sequence ID" value="CAG6756829.1"/>
    <property type="molecule type" value="Transcribed_RNA"/>
</dbReference>
<keyword evidence="5" id="KW-0496">Mitochondrion</keyword>
<dbReference type="EMBL" id="HBUF01222964">
    <property type="protein sequence ID" value="CAG6670249.1"/>
    <property type="molecule type" value="Transcribed_RNA"/>
</dbReference>
<evidence type="ECO:0000256" key="4">
    <source>
        <dbReference type="ARBA" id="ARBA00022980"/>
    </source>
</evidence>
<dbReference type="FunFam" id="6.10.250.3440:FF:000001">
    <property type="entry name" value="Mitochondrial ribosomal protein L40"/>
    <property type="match status" value="1"/>
</dbReference>